<dbReference type="Proteomes" id="UP001157502">
    <property type="component" value="Chromosome 2"/>
</dbReference>
<evidence type="ECO:0000313" key="1">
    <source>
        <dbReference type="EMBL" id="KAJ8015617.1"/>
    </source>
</evidence>
<comment type="caution">
    <text evidence="1">The sequence shown here is derived from an EMBL/GenBank/DDBJ whole genome shotgun (WGS) entry which is preliminary data.</text>
</comment>
<evidence type="ECO:0000313" key="2">
    <source>
        <dbReference type="Proteomes" id="UP001157502"/>
    </source>
</evidence>
<dbReference type="EMBL" id="CM055729">
    <property type="protein sequence ID" value="KAJ8015617.1"/>
    <property type="molecule type" value="Genomic_DNA"/>
</dbReference>
<proteinExistence type="predicted"/>
<reference evidence="1" key="1">
    <citation type="submission" date="2021-05" db="EMBL/GenBank/DDBJ databases">
        <authorList>
            <person name="Pan Q."/>
            <person name="Jouanno E."/>
            <person name="Zahm M."/>
            <person name="Klopp C."/>
            <person name="Cabau C."/>
            <person name="Louis A."/>
            <person name="Berthelot C."/>
            <person name="Parey E."/>
            <person name="Roest Crollius H."/>
            <person name="Montfort J."/>
            <person name="Robinson-Rechavi M."/>
            <person name="Bouchez O."/>
            <person name="Lampietro C."/>
            <person name="Lopez Roques C."/>
            <person name="Donnadieu C."/>
            <person name="Postlethwait J."/>
            <person name="Bobe J."/>
            <person name="Dillon D."/>
            <person name="Chandos A."/>
            <person name="von Hippel F."/>
            <person name="Guiguen Y."/>
        </authorList>
    </citation>
    <scope>NUCLEOTIDE SEQUENCE</scope>
    <source>
        <strain evidence="1">YG-Jan2019</strain>
    </source>
</reference>
<protein>
    <submittedName>
        <fullName evidence="1">Uncharacterized protein</fullName>
    </submittedName>
</protein>
<name>A0ACC2HI29_DALPE</name>
<organism evidence="1 2">
    <name type="scientific">Dallia pectoralis</name>
    <name type="common">Alaska blackfish</name>
    <dbReference type="NCBI Taxonomy" id="75939"/>
    <lineage>
        <taxon>Eukaryota</taxon>
        <taxon>Metazoa</taxon>
        <taxon>Chordata</taxon>
        <taxon>Craniata</taxon>
        <taxon>Vertebrata</taxon>
        <taxon>Euteleostomi</taxon>
        <taxon>Actinopterygii</taxon>
        <taxon>Neopterygii</taxon>
        <taxon>Teleostei</taxon>
        <taxon>Protacanthopterygii</taxon>
        <taxon>Esociformes</taxon>
        <taxon>Umbridae</taxon>
        <taxon>Dallia</taxon>
    </lineage>
</organism>
<keyword evidence="2" id="KW-1185">Reference proteome</keyword>
<sequence>MEPVRVASVKHLEKLTKSLTLFQQTTRQTECETSVGQEPPRGDRDFNLERRAGQADSQSNDTVAYGRQTLRKTCASPVRAADSWWVSYVVDIATRSVTAALA</sequence>
<gene>
    <name evidence="1" type="ORF">DPEC_G00027970</name>
</gene>
<accession>A0ACC2HI29</accession>